<evidence type="ECO:0000256" key="4">
    <source>
        <dbReference type="ARBA" id="ARBA00022741"/>
    </source>
</evidence>
<evidence type="ECO:0000256" key="2">
    <source>
        <dbReference type="ARBA" id="ARBA00022527"/>
    </source>
</evidence>
<dbReference type="Gene3D" id="3.30.200.20">
    <property type="entry name" value="Phosphorylase Kinase, domain 1"/>
    <property type="match status" value="1"/>
</dbReference>
<dbReference type="GO" id="GO:0004674">
    <property type="term" value="F:protein serine/threonine kinase activity"/>
    <property type="evidence" value="ECO:0007669"/>
    <property type="project" value="UniProtKB-KW"/>
</dbReference>
<evidence type="ECO:0000313" key="10">
    <source>
        <dbReference type="EMBL" id="GGC65242.1"/>
    </source>
</evidence>
<sequence>MVAAARRRALRDGSAAARLSHPNIVTLYDVALDNDEPWMVMEYVPSVGLNQALELSTRLTPMLVAQLGAQVADALETAHRAGLLHRDIQPGNVLITNGRSPGRVKLAGFGLAHPADAEFGHLNVIGTPGFLAPEVARGEDASPASDVFSLGATLYAALEGCSPYGPSDDLVGQLNHAVSGTIRRPRRHDPVMDVVLRMLAADATERPTMVAARNALARIAAGEDSGVAFILSAPLQVAPGETPPWQRRSAVDVSRTGVAPRPSSIVSARRSPQSAPLWSNSTGSPAPEPRFKPQPFVPEPEVVVYTEYDDEELADLMSTRKLSLIVALMLLTLGLSATIIIGIIVSQI</sequence>
<comment type="caution">
    <text evidence="10">The sequence shown here is derived from an EMBL/GenBank/DDBJ whole genome shotgun (WGS) entry which is preliminary data.</text>
</comment>
<dbReference type="Gene3D" id="1.10.510.10">
    <property type="entry name" value="Transferase(Phosphotransferase) domain 1"/>
    <property type="match status" value="1"/>
</dbReference>
<dbReference type="PROSITE" id="PS50011">
    <property type="entry name" value="PROTEIN_KINASE_DOM"/>
    <property type="match status" value="1"/>
</dbReference>
<dbReference type="InterPro" id="IPR000719">
    <property type="entry name" value="Prot_kinase_dom"/>
</dbReference>
<keyword evidence="3" id="KW-0808">Transferase</keyword>
<dbReference type="EC" id="2.7.11.1" evidence="1"/>
<evidence type="ECO:0000259" key="9">
    <source>
        <dbReference type="PROSITE" id="PS50011"/>
    </source>
</evidence>
<evidence type="ECO:0000256" key="3">
    <source>
        <dbReference type="ARBA" id="ARBA00022679"/>
    </source>
</evidence>
<gene>
    <name evidence="10" type="ORF">GCM10011410_17160</name>
</gene>
<evidence type="ECO:0000256" key="1">
    <source>
        <dbReference type="ARBA" id="ARBA00012513"/>
    </source>
</evidence>
<keyword evidence="8" id="KW-1133">Transmembrane helix</keyword>
<organism evidence="10 11">
    <name type="scientific">Hoyosella rhizosphaerae</name>
    <dbReference type="NCBI Taxonomy" id="1755582"/>
    <lineage>
        <taxon>Bacteria</taxon>
        <taxon>Bacillati</taxon>
        <taxon>Actinomycetota</taxon>
        <taxon>Actinomycetes</taxon>
        <taxon>Mycobacteriales</taxon>
        <taxon>Hoyosellaceae</taxon>
        <taxon>Hoyosella</taxon>
    </lineage>
</organism>
<name>A0A916UB32_9ACTN</name>
<evidence type="ECO:0000256" key="8">
    <source>
        <dbReference type="SAM" id="Phobius"/>
    </source>
</evidence>
<reference evidence="10" key="2">
    <citation type="submission" date="2020-09" db="EMBL/GenBank/DDBJ databases">
        <authorList>
            <person name="Sun Q."/>
            <person name="Zhou Y."/>
        </authorList>
    </citation>
    <scope>NUCLEOTIDE SEQUENCE</scope>
    <source>
        <strain evidence="10">CGMCC 1.15478</strain>
    </source>
</reference>
<dbReference type="EMBL" id="BMJH01000002">
    <property type="protein sequence ID" value="GGC65242.1"/>
    <property type="molecule type" value="Genomic_DNA"/>
</dbReference>
<evidence type="ECO:0000256" key="7">
    <source>
        <dbReference type="SAM" id="MobiDB-lite"/>
    </source>
</evidence>
<dbReference type="CDD" id="cd14014">
    <property type="entry name" value="STKc_PknB_like"/>
    <property type="match status" value="1"/>
</dbReference>
<feature type="compositionally biased region" description="Polar residues" evidence="7">
    <location>
        <begin position="264"/>
        <end position="284"/>
    </location>
</feature>
<feature type="domain" description="Protein kinase" evidence="9">
    <location>
        <begin position="1"/>
        <end position="219"/>
    </location>
</feature>
<accession>A0A916UB32</accession>
<feature type="region of interest" description="Disordered" evidence="7">
    <location>
        <begin position="261"/>
        <end position="293"/>
    </location>
</feature>
<dbReference type="GO" id="GO:0005524">
    <property type="term" value="F:ATP binding"/>
    <property type="evidence" value="ECO:0007669"/>
    <property type="project" value="UniProtKB-KW"/>
</dbReference>
<keyword evidence="5" id="KW-0418">Kinase</keyword>
<dbReference type="SUPFAM" id="SSF56112">
    <property type="entry name" value="Protein kinase-like (PK-like)"/>
    <property type="match status" value="1"/>
</dbReference>
<dbReference type="Pfam" id="PF00069">
    <property type="entry name" value="Pkinase"/>
    <property type="match status" value="1"/>
</dbReference>
<evidence type="ECO:0000313" key="11">
    <source>
        <dbReference type="Proteomes" id="UP000641514"/>
    </source>
</evidence>
<dbReference type="PANTHER" id="PTHR43289">
    <property type="entry name" value="MITOGEN-ACTIVATED PROTEIN KINASE KINASE KINASE 20-RELATED"/>
    <property type="match status" value="1"/>
</dbReference>
<evidence type="ECO:0000256" key="5">
    <source>
        <dbReference type="ARBA" id="ARBA00022777"/>
    </source>
</evidence>
<protein>
    <recommendedName>
        <fullName evidence="1">non-specific serine/threonine protein kinase</fullName>
        <ecNumber evidence="1">2.7.11.1</ecNumber>
    </recommendedName>
</protein>
<feature type="transmembrane region" description="Helical" evidence="8">
    <location>
        <begin position="322"/>
        <end position="345"/>
    </location>
</feature>
<keyword evidence="8" id="KW-0812">Transmembrane</keyword>
<proteinExistence type="predicted"/>
<dbReference type="Proteomes" id="UP000641514">
    <property type="component" value="Unassembled WGS sequence"/>
</dbReference>
<keyword evidence="4" id="KW-0547">Nucleotide-binding</keyword>
<dbReference type="AlphaFoldDB" id="A0A916UB32"/>
<dbReference type="PANTHER" id="PTHR43289:SF6">
    <property type="entry name" value="SERINE_THREONINE-PROTEIN KINASE NEKL-3"/>
    <property type="match status" value="1"/>
</dbReference>
<reference evidence="10" key="1">
    <citation type="journal article" date="2014" name="Int. J. Syst. Evol. Microbiol.">
        <title>Complete genome sequence of Corynebacterium casei LMG S-19264T (=DSM 44701T), isolated from a smear-ripened cheese.</title>
        <authorList>
            <consortium name="US DOE Joint Genome Institute (JGI-PGF)"/>
            <person name="Walter F."/>
            <person name="Albersmeier A."/>
            <person name="Kalinowski J."/>
            <person name="Ruckert C."/>
        </authorList>
    </citation>
    <scope>NUCLEOTIDE SEQUENCE</scope>
    <source>
        <strain evidence="10">CGMCC 1.15478</strain>
    </source>
</reference>
<dbReference type="InterPro" id="IPR011009">
    <property type="entry name" value="Kinase-like_dom_sf"/>
</dbReference>
<keyword evidence="11" id="KW-1185">Reference proteome</keyword>
<keyword evidence="6" id="KW-0067">ATP-binding</keyword>
<evidence type="ECO:0000256" key="6">
    <source>
        <dbReference type="ARBA" id="ARBA00022840"/>
    </source>
</evidence>
<keyword evidence="8" id="KW-0472">Membrane</keyword>
<keyword evidence="2" id="KW-0723">Serine/threonine-protein kinase</keyword>